<dbReference type="AlphaFoldDB" id="F0EWE3"/>
<reference evidence="2 3" key="1">
    <citation type="submission" date="2011-01" db="EMBL/GenBank/DDBJ databases">
        <authorList>
            <person name="Muzny D."/>
            <person name="Qin X."/>
            <person name="Deng J."/>
            <person name="Jiang H."/>
            <person name="Liu Y."/>
            <person name="Qu J."/>
            <person name="Song X.-Z."/>
            <person name="Zhang L."/>
            <person name="Thornton R."/>
            <person name="Coyle M."/>
            <person name="Francisco L."/>
            <person name="Jackson L."/>
            <person name="Javaid M."/>
            <person name="Korchina V."/>
            <person name="Kovar C."/>
            <person name="Mata R."/>
            <person name="Mathew T."/>
            <person name="Ngo R."/>
            <person name="Nguyen L."/>
            <person name="Nguyen N."/>
            <person name="Okwuonu G."/>
            <person name="Ongeri F."/>
            <person name="Pham C."/>
            <person name="Simmons D."/>
            <person name="Wilczek-Boney K."/>
            <person name="Hale W."/>
            <person name="Jakkamsetti A."/>
            <person name="Pham P."/>
            <person name="Ruth R."/>
            <person name="San Lucas F."/>
            <person name="Warren J."/>
            <person name="Zhang J."/>
            <person name="Zhao Z."/>
            <person name="Zhou C."/>
            <person name="Zhu D."/>
            <person name="Lee S."/>
            <person name="Bess C."/>
            <person name="Blankenburg K."/>
            <person name="Forbes L."/>
            <person name="Fu Q."/>
            <person name="Gubbala S."/>
            <person name="Hirani K."/>
            <person name="Jayaseelan J.C."/>
            <person name="Lara F."/>
            <person name="Munidasa M."/>
            <person name="Palculict T."/>
            <person name="Patil S."/>
            <person name="Pu L.-L."/>
            <person name="Saada N."/>
            <person name="Tang L."/>
            <person name="Weissenberger G."/>
            <person name="Zhu Y."/>
            <person name="Hemphill L."/>
            <person name="Shang Y."/>
            <person name="Youmans B."/>
            <person name="Ayvaz T."/>
            <person name="Ross M."/>
            <person name="Santibanez J."/>
            <person name="Aqrawi P."/>
            <person name="Gross S."/>
            <person name="Joshi V."/>
            <person name="Fowler G."/>
            <person name="Nazareth L."/>
            <person name="Reid J."/>
            <person name="Worley K."/>
            <person name="Petrosino J."/>
            <person name="Highlander S."/>
            <person name="Gibbs R."/>
        </authorList>
    </citation>
    <scope>NUCLEOTIDE SEQUENCE [LARGE SCALE GENOMIC DNA]</scope>
    <source>
        <strain evidence="2 3">ATCC 33394</strain>
    </source>
</reference>
<dbReference type="STRING" id="888741.HMPREF9098_0177"/>
<evidence type="ECO:0000313" key="2">
    <source>
        <dbReference type="EMBL" id="EGC18371.1"/>
    </source>
</evidence>
<dbReference type="HOGENOM" id="CLU_1137428_0_0_4"/>
<dbReference type="InterPro" id="IPR046492">
    <property type="entry name" value="DUF6585"/>
</dbReference>
<organism evidence="2 3">
    <name type="scientific">Kingella denitrificans ATCC 33394</name>
    <dbReference type="NCBI Taxonomy" id="888741"/>
    <lineage>
        <taxon>Bacteria</taxon>
        <taxon>Pseudomonadati</taxon>
        <taxon>Pseudomonadota</taxon>
        <taxon>Betaproteobacteria</taxon>
        <taxon>Neisseriales</taxon>
        <taxon>Neisseriaceae</taxon>
        <taxon>Kingella</taxon>
    </lineage>
</organism>
<keyword evidence="1" id="KW-0472">Membrane</keyword>
<feature type="transmembrane region" description="Helical" evidence="1">
    <location>
        <begin position="21"/>
        <end position="40"/>
    </location>
</feature>
<feature type="transmembrane region" description="Helical" evidence="1">
    <location>
        <begin position="46"/>
        <end position="62"/>
    </location>
</feature>
<dbReference type="Proteomes" id="UP000004088">
    <property type="component" value="Unassembled WGS sequence"/>
</dbReference>
<keyword evidence="3" id="KW-1185">Reference proteome</keyword>
<accession>F0EWE3</accession>
<name>F0EWE3_9NEIS</name>
<sequence>MFMASHLGEYQFSMRKGYGLVVFWFLFFGFPNIFLLGSWLDGNTDALLFALLLWSPAFYLLADRIRSRVHVYSQGLVHQSLFTRKVIKFTPALKMYIRRIHETIYGVNAARHVSVRLVQNKVEMKIPSSFLHMEEMVQVLLDYQQAFMLPAMVQAFNEGKTLNFGAVKLNRNMIAVNNKKFPFDLLRSIEIENGVLRVYSYTDSGGLFQKGAMSAELSQIANFDILNYLMTPPEDGVKVY</sequence>
<evidence type="ECO:0000256" key="1">
    <source>
        <dbReference type="SAM" id="Phobius"/>
    </source>
</evidence>
<keyword evidence="1" id="KW-0812">Transmembrane</keyword>
<gene>
    <name evidence="2" type="ORF">HMPREF9098_0177</name>
</gene>
<evidence type="ECO:0000313" key="3">
    <source>
        <dbReference type="Proteomes" id="UP000004088"/>
    </source>
</evidence>
<dbReference type="Pfam" id="PF20226">
    <property type="entry name" value="DUF6585"/>
    <property type="match status" value="1"/>
</dbReference>
<dbReference type="EMBL" id="AEWV01000005">
    <property type="protein sequence ID" value="EGC18371.1"/>
    <property type="molecule type" value="Genomic_DNA"/>
</dbReference>
<comment type="caution">
    <text evidence="2">The sequence shown here is derived from an EMBL/GenBank/DDBJ whole genome shotgun (WGS) entry which is preliminary data.</text>
</comment>
<keyword evidence="1" id="KW-1133">Transmembrane helix</keyword>
<protein>
    <submittedName>
        <fullName evidence="2">Uncharacterized protein</fullName>
    </submittedName>
</protein>
<proteinExistence type="predicted"/>